<reference evidence="1" key="1">
    <citation type="submission" date="2023-04" db="EMBL/GenBank/DDBJ databases">
        <title>A chromosome-level genome assembly of the parasitoid wasp Eretmocerus hayati.</title>
        <authorList>
            <person name="Zhong Y."/>
            <person name="Liu S."/>
            <person name="Liu Y."/>
        </authorList>
    </citation>
    <scope>NUCLEOTIDE SEQUENCE</scope>
    <source>
        <strain evidence="1">ZJU_SS_LIU_2023</strain>
    </source>
</reference>
<name>A0ACC2P1Z8_9HYME</name>
<proteinExistence type="predicted"/>
<dbReference type="EMBL" id="CM056742">
    <property type="protein sequence ID" value="KAJ8677402.1"/>
    <property type="molecule type" value="Genomic_DNA"/>
</dbReference>
<protein>
    <submittedName>
        <fullName evidence="1">Uncharacterized protein</fullName>
    </submittedName>
</protein>
<evidence type="ECO:0000313" key="1">
    <source>
        <dbReference type="EMBL" id="KAJ8677402.1"/>
    </source>
</evidence>
<accession>A0ACC2P1Z8</accession>
<evidence type="ECO:0000313" key="2">
    <source>
        <dbReference type="Proteomes" id="UP001239111"/>
    </source>
</evidence>
<keyword evidence="2" id="KW-1185">Reference proteome</keyword>
<organism evidence="1 2">
    <name type="scientific">Eretmocerus hayati</name>
    <dbReference type="NCBI Taxonomy" id="131215"/>
    <lineage>
        <taxon>Eukaryota</taxon>
        <taxon>Metazoa</taxon>
        <taxon>Ecdysozoa</taxon>
        <taxon>Arthropoda</taxon>
        <taxon>Hexapoda</taxon>
        <taxon>Insecta</taxon>
        <taxon>Pterygota</taxon>
        <taxon>Neoptera</taxon>
        <taxon>Endopterygota</taxon>
        <taxon>Hymenoptera</taxon>
        <taxon>Apocrita</taxon>
        <taxon>Proctotrupomorpha</taxon>
        <taxon>Chalcidoidea</taxon>
        <taxon>Aphelinidae</taxon>
        <taxon>Aphelininae</taxon>
        <taxon>Eretmocerus</taxon>
    </lineage>
</organism>
<gene>
    <name evidence="1" type="ORF">QAD02_013189</name>
</gene>
<comment type="caution">
    <text evidence="1">The sequence shown here is derived from an EMBL/GenBank/DDBJ whole genome shotgun (WGS) entry which is preliminary data.</text>
</comment>
<sequence>MKFFYLFTVAAGIDQEIFLEIDENNLIDELFDKTKECGHRRKFLKKLNELKVSSGQTPTINPNPAPPRTPLQDITNSLSEPSSSVVPCNAQPVVVEDMPVNDEAMVGVSIIHIAPTRIAVLALFQSTYEGLVILKEFEMNKKLETLISSLIISFEFKGKNYRIVKERFEEIVEQLPIIFKIPHLTPAQIIAIFYFKYQKATQNCRAIQAGGCVYVKYLNERRRLIRLGVISKNEIIAEGPFISFVGNFLNDGVTNAPTSNNVDDNRVDDEGVALLDDEAPNVQATRDDDGVNDNDEVIQPPVQHQPLVQVFVTVNNIDFKIESNKLVDAVTYCFKSFAACGIKYPSEVSLVWRFLETQIFKIDRMKGKVYPKQVKISSKFSQETLDALSDIFQDSAVIFKKFDTEYKRFELYKEKQLLIDPLSFELKKYGKSSQAQHAPLRWSLKTFLEIPGNFHVMMKYKEELKNDDGIICNVMQAELKYLQRNGLILNIGKEQVHVYFQPCLEIGDNKSLNEDQGYQDHFIHGRPCRICRVDMNQIKSMIQDDEALLRTIENYLENLRRKQSCETGLLEECVFNELDDYNNLDNGGLDLMHDVLEGGGNALFINLLDGLINKQDKFKFDFLIQRIEWFNKEASDISNKIPVIKKSHLSGKGKLKMSAAGMINFIRFFGILIGNSYCSHGVINGPAQQFNLPEYPRTPSRDY</sequence>
<dbReference type="Proteomes" id="UP001239111">
    <property type="component" value="Chromosome 2"/>
</dbReference>